<dbReference type="AlphaFoldDB" id="A0A1Q5QA87"/>
<dbReference type="RefSeq" id="XP_020122978.1">
    <property type="nucleotide sequence ID" value="XM_020261420.1"/>
</dbReference>
<accession>A0A1Q5QA87</accession>
<dbReference type="EMBL" id="LFMY01000002">
    <property type="protein sequence ID" value="OKL62857.1"/>
    <property type="molecule type" value="Genomic_DNA"/>
</dbReference>
<dbReference type="Proteomes" id="UP000214365">
    <property type="component" value="Unassembled WGS sequence"/>
</dbReference>
<keyword evidence="2" id="KW-1185">Reference proteome</keyword>
<evidence type="ECO:0000313" key="1">
    <source>
        <dbReference type="EMBL" id="OKL62857.1"/>
    </source>
</evidence>
<sequence>MPTTAHFFRLFGSLWLEYPTPDKLSSMNHLLPLIRDLDRRTQEGWWLVLAVEVTLVHLGYEPRF</sequence>
<proteinExistence type="predicted"/>
<name>A0A1Q5QA87_TALAT</name>
<gene>
    <name evidence="1" type="ORF">UA08_01725</name>
</gene>
<organism evidence="1 2">
    <name type="scientific">Talaromyces atroroseus</name>
    <dbReference type="NCBI Taxonomy" id="1441469"/>
    <lineage>
        <taxon>Eukaryota</taxon>
        <taxon>Fungi</taxon>
        <taxon>Dikarya</taxon>
        <taxon>Ascomycota</taxon>
        <taxon>Pezizomycotina</taxon>
        <taxon>Eurotiomycetes</taxon>
        <taxon>Eurotiomycetidae</taxon>
        <taxon>Eurotiales</taxon>
        <taxon>Trichocomaceae</taxon>
        <taxon>Talaromyces</taxon>
        <taxon>Talaromyces sect. Trachyspermi</taxon>
    </lineage>
</organism>
<reference evidence="1 2" key="1">
    <citation type="submission" date="2015-06" db="EMBL/GenBank/DDBJ databases">
        <title>Talaromyces atroroseus IBT 11181 draft genome.</title>
        <authorList>
            <person name="Rasmussen K.B."/>
            <person name="Rasmussen S."/>
            <person name="Petersen B."/>
            <person name="Sicheritz-Ponten T."/>
            <person name="Mortensen U.H."/>
            <person name="Thrane U."/>
        </authorList>
    </citation>
    <scope>NUCLEOTIDE SEQUENCE [LARGE SCALE GENOMIC DNA]</scope>
    <source>
        <strain evidence="1 2">IBT 11181</strain>
    </source>
</reference>
<dbReference type="GeneID" id="31001480"/>
<comment type="caution">
    <text evidence="1">The sequence shown here is derived from an EMBL/GenBank/DDBJ whole genome shotgun (WGS) entry which is preliminary data.</text>
</comment>
<protein>
    <submittedName>
        <fullName evidence="1">Uncharacterized protein</fullName>
    </submittedName>
</protein>
<evidence type="ECO:0000313" key="2">
    <source>
        <dbReference type="Proteomes" id="UP000214365"/>
    </source>
</evidence>